<accession>C1JAC8</accession>
<dbReference type="OrthoDB" id="5950649at2759"/>
<keyword evidence="3" id="KW-0217">Developmental protein</keyword>
<evidence type="ECO:0000256" key="3">
    <source>
        <dbReference type="ARBA" id="ARBA00022473"/>
    </source>
</evidence>
<feature type="compositionally biased region" description="Basic residues" evidence="6">
    <location>
        <begin position="247"/>
        <end position="260"/>
    </location>
</feature>
<gene>
    <name evidence="8" type="primary">nlg8</name>
</gene>
<dbReference type="Gene3D" id="1.10.287.520">
    <property type="entry name" value="Helix hairpin bin"/>
    <property type="match status" value="1"/>
</dbReference>
<protein>
    <submittedName>
        <fullName evidence="8">Noggin-like protein 8</fullName>
    </submittedName>
</protein>
<feature type="region of interest" description="Disordered" evidence="6">
    <location>
        <begin position="244"/>
        <end position="268"/>
    </location>
</feature>
<dbReference type="SUPFAM" id="SSF57501">
    <property type="entry name" value="Cystine-knot cytokines"/>
    <property type="match status" value="1"/>
</dbReference>
<dbReference type="GO" id="GO:0045596">
    <property type="term" value="P:negative regulation of cell differentiation"/>
    <property type="evidence" value="ECO:0007669"/>
    <property type="project" value="InterPro"/>
</dbReference>
<dbReference type="GO" id="GO:0009953">
    <property type="term" value="P:dorsal/ventral pattern formation"/>
    <property type="evidence" value="ECO:0007669"/>
    <property type="project" value="TreeGrafter"/>
</dbReference>
<feature type="chain" id="PRO_5002910881" evidence="7">
    <location>
        <begin position="23"/>
        <end position="311"/>
    </location>
</feature>
<keyword evidence="4" id="KW-0964">Secreted</keyword>
<dbReference type="GO" id="GO:0005615">
    <property type="term" value="C:extracellular space"/>
    <property type="evidence" value="ECO:0007669"/>
    <property type="project" value="TreeGrafter"/>
</dbReference>
<keyword evidence="5 7" id="KW-0732">Signal</keyword>
<comment type="subcellular location">
    <subcellularLocation>
        <location evidence="1">Secreted</location>
    </subcellularLocation>
</comment>
<dbReference type="InterPro" id="IPR029034">
    <property type="entry name" value="Cystine-knot_cytokine"/>
</dbReference>
<comment type="similarity">
    <text evidence="2">Belongs to the noggin family.</text>
</comment>
<feature type="signal peptide" evidence="7">
    <location>
        <begin position="1"/>
        <end position="22"/>
    </location>
</feature>
<evidence type="ECO:0000256" key="4">
    <source>
        <dbReference type="ARBA" id="ARBA00022525"/>
    </source>
</evidence>
<dbReference type="GO" id="GO:0030514">
    <property type="term" value="P:negative regulation of BMP signaling pathway"/>
    <property type="evidence" value="ECO:0007669"/>
    <property type="project" value="InterPro"/>
</dbReference>
<evidence type="ECO:0000256" key="6">
    <source>
        <dbReference type="SAM" id="MobiDB-lite"/>
    </source>
</evidence>
<evidence type="ECO:0000256" key="1">
    <source>
        <dbReference type="ARBA" id="ARBA00004613"/>
    </source>
</evidence>
<dbReference type="PANTHER" id="PTHR10494:SF6">
    <property type="entry name" value="NOGGIN"/>
    <property type="match status" value="1"/>
</dbReference>
<dbReference type="Gene3D" id="2.10.90.10">
    <property type="entry name" value="Cystine-knot cytokines"/>
    <property type="match status" value="1"/>
</dbReference>
<evidence type="ECO:0000256" key="2">
    <source>
        <dbReference type="ARBA" id="ARBA00007480"/>
    </source>
</evidence>
<evidence type="ECO:0000313" key="8">
    <source>
        <dbReference type="EMBL" id="ACO06233.1"/>
    </source>
</evidence>
<dbReference type="EMBL" id="FJ471490">
    <property type="protein sequence ID" value="ACO06233.1"/>
    <property type="molecule type" value="mRNA"/>
</dbReference>
<name>C1JAC8_SCHMD</name>
<dbReference type="InterPro" id="IPR008717">
    <property type="entry name" value="Noggin"/>
</dbReference>
<dbReference type="AlphaFoldDB" id="C1JAC8"/>
<evidence type="ECO:0000256" key="5">
    <source>
        <dbReference type="ARBA" id="ARBA00022729"/>
    </source>
</evidence>
<dbReference type="PANTHER" id="PTHR10494">
    <property type="entry name" value="BONE MORPHOGENETIC PROTEIN INHIBITOR, NOGGIN"/>
    <property type="match status" value="1"/>
</dbReference>
<organism evidence="8">
    <name type="scientific">Schmidtea mediterranea</name>
    <name type="common">Freshwater planarian flatworm</name>
    <dbReference type="NCBI Taxonomy" id="79327"/>
    <lineage>
        <taxon>Eukaryota</taxon>
        <taxon>Metazoa</taxon>
        <taxon>Spiralia</taxon>
        <taxon>Lophotrochozoa</taxon>
        <taxon>Platyhelminthes</taxon>
        <taxon>Rhabditophora</taxon>
        <taxon>Seriata</taxon>
        <taxon>Tricladida</taxon>
        <taxon>Continenticola</taxon>
        <taxon>Geoplanoidea</taxon>
        <taxon>Dugesiidae</taxon>
        <taxon>Schmidtea</taxon>
    </lineage>
</organism>
<proteinExistence type="evidence at transcript level"/>
<evidence type="ECO:0000256" key="7">
    <source>
        <dbReference type="SAM" id="SignalP"/>
    </source>
</evidence>
<reference evidence="8" key="1">
    <citation type="journal article" date="2009" name="Gene Expr. Patterns">
        <title>Expression pattern of the expanded noggin gene family in the planarian Schmidtea mediterranea.</title>
        <authorList>
            <person name="Molina M.D."/>
            <person name="Salo E."/>
            <person name="Cebria F."/>
        </authorList>
    </citation>
    <scope>NUCLEOTIDE SEQUENCE</scope>
</reference>
<dbReference type="Pfam" id="PF05806">
    <property type="entry name" value="Noggin"/>
    <property type="match status" value="1"/>
</dbReference>
<sequence>MMNLYSRSCPVLFATLITFLNALYYDPNDMGKANVKVSEVLKRKDPFGYGKIRQVHDWPSTNNDKYTKVNMRILGKNIDQTVLNNLRPKMSSKNLKRLKRLLHEKRDTAWTSIDPPKTLKERGDNYRDMVESKLSVAADALNLTFHDGTGTQYVLPEHVLRMFRNWLLKKATCVMDYIWEDLGPLFWPQWIRRGICVNNLAQSCSWPPGMKCRASGSRALHILYWACEEDVNLREFNRRKQRESRERNKRRWTKTRRRRRYPNEKTFNNQENRNKRIKRLIKMTSLASNGYYCKWDVHKYLINDKCSCSCA</sequence>